<feature type="domain" description="N-acetylmuramoyl-L-alanine amidase" evidence="3">
    <location>
        <begin position="161"/>
        <end position="320"/>
    </location>
</feature>
<dbReference type="CDD" id="cd06583">
    <property type="entry name" value="PGRP"/>
    <property type="match status" value="1"/>
</dbReference>
<keyword evidence="6" id="KW-1185">Reference proteome</keyword>
<dbReference type="Gene3D" id="3.40.80.10">
    <property type="entry name" value="Peptidoglycan recognition protein-like"/>
    <property type="match status" value="1"/>
</dbReference>
<organism evidence="5 6">
    <name type="scientific">Saccharopolyspora phatthalungensis</name>
    <dbReference type="NCBI Taxonomy" id="664693"/>
    <lineage>
        <taxon>Bacteria</taxon>
        <taxon>Bacillati</taxon>
        <taxon>Actinomycetota</taxon>
        <taxon>Actinomycetes</taxon>
        <taxon>Pseudonocardiales</taxon>
        <taxon>Pseudonocardiaceae</taxon>
        <taxon>Saccharopolyspora</taxon>
    </lineage>
</organism>
<evidence type="ECO:0000256" key="2">
    <source>
        <dbReference type="SAM" id="SignalP"/>
    </source>
</evidence>
<evidence type="ECO:0000259" key="3">
    <source>
        <dbReference type="SMART" id="SM00644"/>
    </source>
</evidence>
<dbReference type="SMART" id="SM00701">
    <property type="entry name" value="PGRP"/>
    <property type="match status" value="1"/>
</dbReference>
<evidence type="ECO:0000313" key="6">
    <source>
        <dbReference type="Proteomes" id="UP000584374"/>
    </source>
</evidence>
<keyword evidence="2" id="KW-0732">Signal</keyword>
<evidence type="ECO:0000259" key="4">
    <source>
        <dbReference type="SMART" id="SM00701"/>
    </source>
</evidence>
<dbReference type="SMART" id="SM00644">
    <property type="entry name" value="Ami_2"/>
    <property type="match status" value="1"/>
</dbReference>
<dbReference type="SUPFAM" id="SSF55846">
    <property type="entry name" value="N-acetylmuramoyl-L-alanine amidase-like"/>
    <property type="match status" value="1"/>
</dbReference>
<accession>A0A840Q1B1</accession>
<dbReference type="RefSeq" id="WP_184725650.1">
    <property type="nucleotide sequence ID" value="NZ_JACHIW010000001.1"/>
</dbReference>
<dbReference type="InterPro" id="IPR036505">
    <property type="entry name" value="Amidase/PGRP_sf"/>
</dbReference>
<proteinExistence type="inferred from homology"/>
<feature type="signal peptide" evidence="2">
    <location>
        <begin position="1"/>
        <end position="20"/>
    </location>
</feature>
<dbReference type="InterPro" id="IPR002502">
    <property type="entry name" value="Amidase_domain"/>
</dbReference>
<protein>
    <submittedName>
        <fullName evidence="5">Uncharacterized protein with LGFP repeats</fullName>
    </submittedName>
</protein>
<name>A0A840Q1B1_9PSEU</name>
<dbReference type="Proteomes" id="UP000584374">
    <property type="component" value="Unassembled WGS sequence"/>
</dbReference>
<dbReference type="GO" id="GO:0008745">
    <property type="term" value="F:N-acetylmuramoyl-L-alanine amidase activity"/>
    <property type="evidence" value="ECO:0007669"/>
    <property type="project" value="InterPro"/>
</dbReference>
<comment type="caution">
    <text evidence="5">The sequence shown here is derived from an EMBL/GenBank/DDBJ whole genome shotgun (WGS) entry which is preliminary data.</text>
</comment>
<feature type="domain" description="Peptidoglycan recognition protein family" evidence="4">
    <location>
        <begin position="144"/>
        <end position="293"/>
    </location>
</feature>
<dbReference type="PANTHER" id="PTHR11022">
    <property type="entry name" value="PEPTIDOGLYCAN RECOGNITION PROTEIN"/>
    <property type="match status" value="1"/>
</dbReference>
<dbReference type="GO" id="GO:0009253">
    <property type="term" value="P:peptidoglycan catabolic process"/>
    <property type="evidence" value="ECO:0007669"/>
    <property type="project" value="InterPro"/>
</dbReference>
<comment type="similarity">
    <text evidence="1">Belongs to the N-acetylmuramoyl-L-alanine amidase 2 family.</text>
</comment>
<dbReference type="Pfam" id="PF01510">
    <property type="entry name" value="Amidase_2"/>
    <property type="match status" value="1"/>
</dbReference>
<dbReference type="AlphaFoldDB" id="A0A840Q1B1"/>
<gene>
    <name evidence="5" type="ORF">BJ970_001698</name>
</gene>
<dbReference type="GO" id="GO:0008270">
    <property type="term" value="F:zinc ion binding"/>
    <property type="evidence" value="ECO:0007669"/>
    <property type="project" value="InterPro"/>
</dbReference>
<evidence type="ECO:0000313" key="5">
    <source>
        <dbReference type="EMBL" id="MBB5154164.1"/>
    </source>
</evidence>
<dbReference type="PANTHER" id="PTHR11022:SF41">
    <property type="entry name" value="PEPTIDOGLYCAN-RECOGNITION PROTEIN LC-RELATED"/>
    <property type="match status" value="1"/>
</dbReference>
<sequence>MRLRLSVAIALLLTATALPAASAAVSPETTSTRIALRDTPQDRDFTREARSDSAFELVGITWRGPAPDSIQVRTRNAAGWGEWTELEAIDSAQGSEPLWTGRTYIAQVRAFRAGADVTGDLDLVAINPGSAPATPPRSSIPGAPPVVGRAQWGADENLMTWPPEPTETRAITVHHTAGTNDYNCRRSADIVRAIYRYHAVELKWGDIGYHALVDKCGTIFEGRAGGLRNDVIGGHARGFNHNTFGVAMMGNYDRVLPSRATIESVAETSAWKLGTRGVPVDGHAQLIAGPANNSHFPADTPVRLPTIFGHRDVSKTLCPGQRGYEQLAAIRARAATLQRAHQP</sequence>
<dbReference type="EMBL" id="JACHIW010000001">
    <property type="protein sequence ID" value="MBB5154164.1"/>
    <property type="molecule type" value="Genomic_DNA"/>
</dbReference>
<feature type="chain" id="PRO_5038977913" evidence="2">
    <location>
        <begin position="21"/>
        <end position="343"/>
    </location>
</feature>
<dbReference type="InterPro" id="IPR006619">
    <property type="entry name" value="PGRP_domain_met/bac"/>
</dbReference>
<dbReference type="InterPro" id="IPR015510">
    <property type="entry name" value="PGRP"/>
</dbReference>
<reference evidence="5 6" key="1">
    <citation type="submission" date="2020-08" db="EMBL/GenBank/DDBJ databases">
        <title>Sequencing the genomes of 1000 actinobacteria strains.</title>
        <authorList>
            <person name="Klenk H.-P."/>
        </authorList>
    </citation>
    <scope>NUCLEOTIDE SEQUENCE [LARGE SCALE GENOMIC DNA]</scope>
    <source>
        <strain evidence="5 6">DSM 45584</strain>
    </source>
</reference>
<evidence type="ECO:0000256" key="1">
    <source>
        <dbReference type="ARBA" id="ARBA00007553"/>
    </source>
</evidence>